<evidence type="ECO:0000313" key="8">
    <source>
        <dbReference type="Proteomes" id="UP001153292"/>
    </source>
</evidence>
<sequence>MTTMHSEDCQTNDPNNLFPMAIESLRFPLDSTMRIIFTGYYNGFSVEVRSPEEMAMLHHMGCFGKGSMSRSKPKMTHNDNGPCIMRKRQFLKRSDWHRKFNQRLDNPESDTFFKDIDELAASIIKGGENIRKRDVIDLVSSEDEESDHSEGIDNFDHPVLLDACDKQDLVVIVPNSDSEEENYFEKLKPECCVNRVKIQEKLMLTLEEAFFLSYGLGCLQVLNNEEKVINTDQLWDLFKNMDKRFVHRYVVYHYYRSKGYIVKSGIKFGGDYLIYKEVPSIAHADYIIVIKDELQKFDWISTLGHVRMATTTVKEVLVVEVSKTDHNLLDTAENVSAYKVREIILSRKNPFSINDDD</sequence>
<dbReference type="InterPro" id="IPR011856">
    <property type="entry name" value="tRNA_endonuc-like_dom_sf"/>
</dbReference>
<dbReference type="PIRSF" id="PIRSF011789">
    <property type="entry name" value="tRNA_splic_SEN2"/>
    <property type="match status" value="1"/>
</dbReference>
<evidence type="ECO:0000256" key="2">
    <source>
        <dbReference type="ARBA" id="ARBA00022694"/>
    </source>
</evidence>
<protein>
    <recommendedName>
        <fullName evidence="4">tRNA-splicing endonuclease subunit Sen2</fullName>
        <ecNumber evidence="4">4.6.1.16</ecNumber>
    </recommendedName>
</protein>
<dbReference type="Pfam" id="PF01974">
    <property type="entry name" value="tRNA_int_endo"/>
    <property type="match status" value="1"/>
</dbReference>
<accession>A0ABN8B4E7</accession>
<dbReference type="InterPro" id="IPR016589">
    <property type="entry name" value="tRNA_splic_SEN2"/>
</dbReference>
<evidence type="ECO:0000256" key="1">
    <source>
        <dbReference type="ARBA" id="ARBA00008078"/>
    </source>
</evidence>
<dbReference type="SUPFAM" id="SSF53032">
    <property type="entry name" value="tRNA-intron endonuclease catalytic domain-like"/>
    <property type="match status" value="1"/>
</dbReference>
<gene>
    <name evidence="7" type="ORF">CHILSU_LOCUS4103</name>
</gene>
<dbReference type="EMBL" id="OU963911">
    <property type="protein sequence ID" value="CAH0400895.1"/>
    <property type="molecule type" value="Genomic_DNA"/>
</dbReference>
<evidence type="ECO:0000256" key="4">
    <source>
        <dbReference type="PIRNR" id="PIRNR011789"/>
    </source>
</evidence>
<feature type="domain" description="tRNA intron endonuclease N-terminal" evidence="6">
    <location>
        <begin position="181"/>
        <end position="235"/>
    </location>
</feature>
<dbReference type="InterPro" id="IPR006677">
    <property type="entry name" value="tRNA_intron_Endonuc_cat-like"/>
</dbReference>
<dbReference type="NCBIfam" id="TIGR00324">
    <property type="entry name" value="endA"/>
    <property type="match status" value="1"/>
</dbReference>
<dbReference type="InterPro" id="IPR006678">
    <property type="entry name" value="tRNA_intron_Endonuc_N"/>
</dbReference>
<proteinExistence type="inferred from homology"/>
<dbReference type="Pfam" id="PF02778">
    <property type="entry name" value="tRNA_int_endo_N"/>
    <property type="match status" value="1"/>
</dbReference>
<evidence type="ECO:0000313" key="7">
    <source>
        <dbReference type="EMBL" id="CAH0400895.1"/>
    </source>
</evidence>
<reference evidence="7" key="1">
    <citation type="submission" date="2021-12" db="EMBL/GenBank/DDBJ databases">
        <authorList>
            <person name="King R."/>
        </authorList>
    </citation>
    <scope>NUCLEOTIDE SEQUENCE</scope>
</reference>
<dbReference type="InterPro" id="IPR006676">
    <property type="entry name" value="tRNA_splic"/>
</dbReference>
<keyword evidence="8" id="KW-1185">Reference proteome</keyword>
<evidence type="ECO:0000259" key="6">
    <source>
        <dbReference type="Pfam" id="PF02778"/>
    </source>
</evidence>
<name>A0ABN8B4E7_CHISP</name>
<organism evidence="7 8">
    <name type="scientific">Chilo suppressalis</name>
    <name type="common">Asiatic rice borer moth</name>
    <dbReference type="NCBI Taxonomy" id="168631"/>
    <lineage>
        <taxon>Eukaryota</taxon>
        <taxon>Metazoa</taxon>
        <taxon>Ecdysozoa</taxon>
        <taxon>Arthropoda</taxon>
        <taxon>Hexapoda</taxon>
        <taxon>Insecta</taxon>
        <taxon>Pterygota</taxon>
        <taxon>Neoptera</taxon>
        <taxon>Endopterygota</taxon>
        <taxon>Lepidoptera</taxon>
        <taxon>Glossata</taxon>
        <taxon>Ditrysia</taxon>
        <taxon>Pyraloidea</taxon>
        <taxon>Crambidae</taxon>
        <taxon>Crambinae</taxon>
        <taxon>Chilo</taxon>
    </lineage>
</organism>
<dbReference type="EC" id="4.6.1.16" evidence="4"/>
<dbReference type="Proteomes" id="UP001153292">
    <property type="component" value="Chromosome 18"/>
</dbReference>
<dbReference type="CDD" id="cd22363">
    <property type="entry name" value="tRNA-intron_lyase_C"/>
    <property type="match status" value="1"/>
</dbReference>
<comment type="similarity">
    <text evidence="1 4">Belongs to the tRNA-intron endonuclease family.</text>
</comment>
<dbReference type="PANTHER" id="PTHR21227:SF0">
    <property type="entry name" value="TRNA-SPLICING ENDONUCLEASE SUBUNIT SEN2"/>
    <property type="match status" value="1"/>
</dbReference>
<feature type="domain" description="tRNA intron endonuclease catalytic" evidence="5">
    <location>
        <begin position="245"/>
        <end position="324"/>
    </location>
</feature>
<keyword evidence="2 4" id="KW-0819">tRNA processing</keyword>
<keyword evidence="3 4" id="KW-0456">Lyase</keyword>
<evidence type="ECO:0000259" key="5">
    <source>
        <dbReference type="Pfam" id="PF01974"/>
    </source>
</evidence>
<dbReference type="PANTHER" id="PTHR21227">
    <property type="entry name" value="TRNA-SPLICING ENDONUCLEASE SUBUNIT SEN2"/>
    <property type="match status" value="1"/>
</dbReference>
<evidence type="ECO:0000256" key="3">
    <source>
        <dbReference type="ARBA" id="ARBA00023239"/>
    </source>
</evidence>
<comment type="function">
    <text evidence="4">Constitutes one of the two catalytic subunit of the tRNA-splicing endonuclease complex, a complex responsible for identification and cleavage of the splice sites in pre-tRNA. It cleaves pre-tRNA at the 5'- and 3'-splice sites to release the intron. The products are an intron and two tRNA half-molecules bearing 2',3'-cyclic phosphate and 5'-OH termini. There are no conserved sequences at the splice sites, but the intron is invariably located at the same site in the gene, placing the splice sites an invariant distance from the constant structural features of the tRNA body.</text>
</comment>
<dbReference type="Gene3D" id="3.40.1350.10">
    <property type="match status" value="1"/>
</dbReference>
<dbReference type="InterPro" id="IPR036167">
    <property type="entry name" value="tRNA_intron_Endo_cat-like_sf"/>
</dbReference>